<proteinExistence type="predicted"/>
<protein>
    <submittedName>
        <fullName evidence="2">Uncharacterized protein</fullName>
    </submittedName>
</protein>
<name>A0A4D4M0Z3_STRAX</name>
<organism evidence="2 5">
    <name type="scientific">Streptomyces avermitilis</name>
    <dbReference type="NCBI Taxonomy" id="33903"/>
    <lineage>
        <taxon>Bacteria</taxon>
        <taxon>Bacillati</taxon>
        <taxon>Actinomycetota</taxon>
        <taxon>Actinomycetes</taxon>
        <taxon>Kitasatosporales</taxon>
        <taxon>Streptomycetaceae</taxon>
        <taxon>Streptomyces</taxon>
    </lineage>
</organism>
<gene>
    <name evidence="2" type="ORF">SAV14893_044100</name>
    <name evidence="3" type="ORF">SAV31267_042670</name>
</gene>
<evidence type="ECO:0000313" key="2">
    <source>
        <dbReference type="EMBL" id="GDY65017.1"/>
    </source>
</evidence>
<evidence type="ECO:0000256" key="1">
    <source>
        <dbReference type="SAM" id="MobiDB-lite"/>
    </source>
</evidence>
<evidence type="ECO:0000313" key="4">
    <source>
        <dbReference type="Proteomes" id="UP000299211"/>
    </source>
</evidence>
<reference evidence="2 5" key="2">
    <citation type="submission" date="2019-04" db="EMBL/GenBank/DDBJ databases">
        <title>Draft genome sequences of Streptomyces avermitilis NBRC 14893.</title>
        <authorList>
            <person name="Komaki H."/>
            <person name="Tamura T."/>
            <person name="Hosoyama A."/>
        </authorList>
    </citation>
    <scope>NUCLEOTIDE SEQUENCE [LARGE SCALE GENOMIC DNA]</scope>
    <source>
        <strain evidence="2 5">NBRC 14893</strain>
    </source>
</reference>
<dbReference type="Proteomes" id="UP000299211">
    <property type="component" value="Unassembled WGS sequence"/>
</dbReference>
<dbReference type="AlphaFoldDB" id="A0A4D4M0Z3"/>
<feature type="compositionally biased region" description="Polar residues" evidence="1">
    <location>
        <begin position="38"/>
        <end position="49"/>
    </location>
</feature>
<sequence>MIFVVPPAAGDRQQDGLHVTRAAPGLGMGGLDELHAARNSQDASPQRSGSEAWIGGEEGSIDVH</sequence>
<evidence type="ECO:0000313" key="3">
    <source>
        <dbReference type="EMBL" id="GDY74782.1"/>
    </source>
</evidence>
<accession>A0A4D4M0Z3</accession>
<feature type="region of interest" description="Disordered" evidence="1">
    <location>
        <begin position="30"/>
        <end position="64"/>
    </location>
</feature>
<dbReference type="EMBL" id="BJHY01000001">
    <property type="protein sequence ID" value="GDY74782.1"/>
    <property type="molecule type" value="Genomic_DNA"/>
</dbReference>
<dbReference type="Proteomes" id="UP000302139">
    <property type="component" value="Unassembled WGS sequence"/>
</dbReference>
<reference evidence="3 4" key="1">
    <citation type="submission" date="2019-04" db="EMBL/GenBank/DDBJ databases">
        <title>Draft genome sequences of Streptomyces avermitilis ATCC 31267.</title>
        <authorList>
            <person name="Komaki H."/>
            <person name="Tamura T."/>
            <person name="Hosoyama A."/>
        </authorList>
    </citation>
    <scope>NUCLEOTIDE SEQUENCE [LARGE SCALE GENOMIC DNA]</scope>
    <source>
        <strain evidence="3 4">ATCC 31267</strain>
    </source>
</reference>
<comment type="caution">
    <text evidence="2">The sequence shown here is derived from an EMBL/GenBank/DDBJ whole genome shotgun (WGS) entry which is preliminary data.</text>
</comment>
<dbReference type="EMBL" id="BJHX01000001">
    <property type="protein sequence ID" value="GDY65017.1"/>
    <property type="molecule type" value="Genomic_DNA"/>
</dbReference>
<evidence type="ECO:0000313" key="5">
    <source>
        <dbReference type="Proteomes" id="UP000302139"/>
    </source>
</evidence>